<evidence type="ECO:0000313" key="8">
    <source>
        <dbReference type="EMBL" id="CAG8537544.1"/>
    </source>
</evidence>
<dbReference type="GO" id="GO:0071011">
    <property type="term" value="C:precatalytic spliceosome"/>
    <property type="evidence" value="ECO:0007669"/>
    <property type="project" value="TreeGrafter"/>
</dbReference>
<feature type="coiled-coil region" evidence="7">
    <location>
        <begin position="114"/>
        <end position="194"/>
    </location>
</feature>
<dbReference type="GO" id="GO:0071013">
    <property type="term" value="C:catalytic step 2 spliceosome"/>
    <property type="evidence" value="ECO:0007669"/>
    <property type="project" value="TreeGrafter"/>
</dbReference>
<dbReference type="Pfam" id="PF05700">
    <property type="entry name" value="BCAS2"/>
    <property type="match status" value="2"/>
</dbReference>
<comment type="similarity">
    <text evidence="2">Belongs to the SPF27 family.</text>
</comment>
<protein>
    <submittedName>
        <fullName evidence="8">3836_t:CDS:1</fullName>
    </submittedName>
</protein>
<keyword evidence="3" id="KW-0507">mRNA processing</keyword>
<dbReference type="GO" id="GO:0000974">
    <property type="term" value="C:Prp19 complex"/>
    <property type="evidence" value="ECO:0007669"/>
    <property type="project" value="TreeGrafter"/>
</dbReference>
<comment type="caution">
    <text evidence="8">The sequence shown here is derived from an EMBL/GenBank/DDBJ whole genome shotgun (WGS) entry which is preliminary data.</text>
</comment>
<feature type="non-terminal residue" evidence="8">
    <location>
        <position position="203"/>
    </location>
</feature>
<dbReference type="OrthoDB" id="205794at2759"/>
<keyword evidence="5" id="KW-0508">mRNA splicing</keyword>
<dbReference type="PANTHER" id="PTHR13296">
    <property type="entry name" value="BCAS2 PROTEIN"/>
    <property type="match status" value="1"/>
</dbReference>
<organism evidence="8 9">
    <name type="scientific">Racocetra fulgida</name>
    <dbReference type="NCBI Taxonomy" id="60492"/>
    <lineage>
        <taxon>Eukaryota</taxon>
        <taxon>Fungi</taxon>
        <taxon>Fungi incertae sedis</taxon>
        <taxon>Mucoromycota</taxon>
        <taxon>Glomeromycotina</taxon>
        <taxon>Glomeromycetes</taxon>
        <taxon>Diversisporales</taxon>
        <taxon>Gigasporaceae</taxon>
        <taxon>Racocetra</taxon>
    </lineage>
</organism>
<evidence type="ECO:0000313" key="9">
    <source>
        <dbReference type="Proteomes" id="UP000789396"/>
    </source>
</evidence>
<evidence type="ECO:0000256" key="6">
    <source>
        <dbReference type="ARBA" id="ARBA00023242"/>
    </source>
</evidence>
<dbReference type="Proteomes" id="UP000789396">
    <property type="component" value="Unassembled WGS sequence"/>
</dbReference>
<accession>A0A9N9AP29</accession>
<keyword evidence="6" id="KW-0539">Nucleus</keyword>
<keyword evidence="7" id="KW-0175">Coiled coil</keyword>
<evidence type="ECO:0000256" key="7">
    <source>
        <dbReference type="SAM" id="Coils"/>
    </source>
</evidence>
<dbReference type="EMBL" id="CAJVPZ010003891">
    <property type="protein sequence ID" value="CAG8537544.1"/>
    <property type="molecule type" value="Genomic_DNA"/>
</dbReference>
<dbReference type="AlphaFoldDB" id="A0A9N9AP29"/>
<evidence type="ECO:0000256" key="3">
    <source>
        <dbReference type="ARBA" id="ARBA00022664"/>
    </source>
</evidence>
<evidence type="ECO:0000256" key="4">
    <source>
        <dbReference type="ARBA" id="ARBA00022728"/>
    </source>
</evidence>
<evidence type="ECO:0000256" key="1">
    <source>
        <dbReference type="ARBA" id="ARBA00004123"/>
    </source>
</evidence>
<evidence type="ECO:0000256" key="5">
    <source>
        <dbReference type="ARBA" id="ARBA00023187"/>
    </source>
</evidence>
<evidence type="ECO:0000256" key="2">
    <source>
        <dbReference type="ARBA" id="ARBA00010788"/>
    </source>
</evidence>
<name>A0A9N9AP29_9GLOM</name>
<keyword evidence="4" id="KW-0747">Spliceosome</keyword>
<dbReference type="PANTHER" id="PTHR13296:SF0">
    <property type="entry name" value="PRE-MRNA-SPLICING FACTOR SPF27"/>
    <property type="match status" value="1"/>
</dbReference>
<comment type="subcellular location">
    <subcellularLocation>
        <location evidence="1">Nucleus</location>
    </subcellularLocation>
</comment>
<gene>
    <name evidence="8" type="ORF">RFULGI_LOCUS4073</name>
</gene>
<reference evidence="8" key="1">
    <citation type="submission" date="2021-06" db="EMBL/GenBank/DDBJ databases">
        <authorList>
            <person name="Kallberg Y."/>
            <person name="Tangrot J."/>
            <person name="Rosling A."/>
        </authorList>
    </citation>
    <scope>NUCLEOTIDE SEQUENCE</scope>
    <source>
        <strain evidence="8">IN212</strain>
    </source>
</reference>
<keyword evidence="9" id="KW-1185">Reference proteome</keyword>
<dbReference type="GO" id="GO:0006397">
    <property type="term" value="P:mRNA processing"/>
    <property type="evidence" value="ECO:0007669"/>
    <property type="project" value="UniProtKB-KW"/>
</dbReference>
<dbReference type="GO" id="GO:0008380">
    <property type="term" value="P:RNA splicing"/>
    <property type="evidence" value="ECO:0007669"/>
    <property type="project" value="UniProtKB-KW"/>
</dbReference>
<sequence length="203" mass="23829">MEQNEHPDVLIDSLPYIDQEIDYEVDKLVEQEMRKRPSQSKRDYASHFPSNFELFKESSILATEYQRVQQGKPIAEMDTSRYKLIVPEDKDDEEAFFNLELLQNFGANAWKLHNYQLEHELQQFQRTLEGYRQNILELNKQRKAEQIQAGSQIEALENKWTELIGQTLQLEVACASLENEIQQLKQYEQQLIAKSGSTDNDDS</sequence>
<proteinExistence type="inferred from homology"/>
<dbReference type="InterPro" id="IPR008409">
    <property type="entry name" value="SPF27"/>
</dbReference>